<gene>
    <name evidence="1" type="ORF">AFCDBAGC_4394</name>
</gene>
<keyword evidence="2" id="KW-1185">Reference proteome</keyword>
<dbReference type="RefSeq" id="WP_147753526.1">
    <property type="nucleotide sequence ID" value="NZ_BPQG01000080.1"/>
</dbReference>
<proteinExistence type="predicted"/>
<evidence type="ECO:0000313" key="2">
    <source>
        <dbReference type="Proteomes" id="UP001055117"/>
    </source>
</evidence>
<sequence>MAFDFRSAERVRRRAAARTLARRPDDALPFLGPDASAGNGLLLDTCVYIDQMQGKAPAVVEDLLAIRPVNHSAVAVQELLHAVGVLDPGDARTPAAVAAIEAAVEAMPAHRLFVPDMDVLGQAAVYAGLLARVQGYGKPERMKALHDCVLFVQAMKHGFAVLTRNVREFDALLQIRADGRVLFYRT</sequence>
<evidence type="ECO:0008006" key="3">
    <source>
        <dbReference type="Google" id="ProtNLM"/>
    </source>
</evidence>
<evidence type="ECO:0000313" key="1">
    <source>
        <dbReference type="EMBL" id="GJD46512.1"/>
    </source>
</evidence>
<protein>
    <recommendedName>
        <fullName evidence="3">DNA-binding protein</fullName>
    </recommendedName>
</protein>
<name>A0ABQ4QMM1_9HYPH</name>
<organism evidence="1 2">
    <name type="scientific">Methylobacterium cerastii</name>
    <dbReference type="NCBI Taxonomy" id="932741"/>
    <lineage>
        <taxon>Bacteria</taxon>
        <taxon>Pseudomonadati</taxon>
        <taxon>Pseudomonadota</taxon>
        <taxon>Alphaproteobacteria</taxon>
        <taxon>Hyphomicrobiales</taxon>
        <taxon>Methylobacteriaceae</taxon>
        <taxon>Methylobacterium</taxon>
    </lineage>
</organism>
<comment type="caution">
    <text evidence="1">The sequence shown here is derived from an EMBL/GenBank/DDBJ whole genome shotgun (WGS) entry which is preliminary data.</text>
</comment>
<dbReference type="InterPro" id="IPR029060">
    <property type="entry name" value="PIN-like_dom_sf"/>
</dbReference>
<dbReference type="EMBL" id="BPQG01000080">
    <property type="protein sequence ID" value="GJD46512.1"/>
    <property type="molecule type" value="Genomic_DNA"/>
</dbReference>
<accession>A0ABQ4QMM1</accession>
<dbReference type="Gene3D" id="3.40.50.1010">
    <property type="entry name" value="5'-nuclease"/>
    <property type="match status" value="1"/>
</dbReference>
<reference evidence="1 2" key="1">
    <citation type="journal article" date="2021" name="Front. Microbiol.">
        <title>Comprehensive Comparative Genomics and Phenotyping of Methylobacterium Species.</title>
        <authorList>
            <person name="Alessa O."/>
            <person name="Ogura Y."/>
            <person name="Fujitani Y."/>
            <person name="Takami H."/>
            <person name="Hayashi T."/>
            <person name="Sahin N."/>
            <person name="Tani A."/>
        </authorList>
    </citation>
    <scope>NUCLEOTIDE SEQUENCE [LARGE SCALE GENOMIC DNA]</scope>
    <source>
        <strain evidence="1 2">DSM 23679</strain>
    </source>
</reference>
<dbReference type="SUPFAM" id="SSF88723">
    <property type="entry name" value="PIN domain-like"/>
    <property type="match status" value="1"/>
</dbReference>
<dbReference type="Proteomes" id="UP001055117">
    <property type="component" value="Unassembled WGS sequence"/>
</dbReference>